<feature type="domain" description="Integrase catalytic" evidence="1">
    <location>
        <begin position="1"/>
        <end position="42"/>
    </location>
</feature>
<accession>A0A0D4ZYX9</accession>
<protein>
    <submittedName>
        <fullName evidence="2">Transposase OrfAB, subunit B</fullName>
    </submittedName>
</protein>
<dbReference type="InterPro" id="IPR012337">
    <property type="entry name" value="RNaseH-like_sf"/>
</dbReference>
<evidence type="ECO:0000259" key="1">
    <source>
        <dbReference type="Pfam" id="PF13683"/>
    </source>
</evidence>
<proteinExistence type="predicted"/>
<organism evidence="2">
    <name type="scientific">Sphingomonas sp. JE1</name>
    <dbReference type="NCBI Taxonomy" id="1628059"/>
    <lineage>
        <taxon>Bacteria</taxon>
        <taxon>Pseudomonadati</taxon>
        <taxon>Pseudomonadota</taxon>
        <taxon>Alphaproteobacteria</taxon>
        <taxon>Sphingomonadales</taxon>
        <taxon>Sphingomonadaceae</taxon>
        <taxon>Sphingomonas</taxon>
    </lineage>
</organism>
<dbReference type="Pfam" id="PF13683">
    <property type="entry name" value="rve_3"/>
    <property type="match status" value="1"/>
</dbReference>
<gene>
    <name evidence="2" type="ORF">pJE1_060</name>
</gene>
<name>A0A0D4ZYX9_9SPHN</name>
<dbReference type="GO" id="GO:0015074">
    <property type="term" value="P:DNA integration"/>
    <property type="evidence" value="ECO:0007669"/>
    <property type="project" value="InterPro"/>
</dbReference>
<dbReference type="SUPFAM" id="SSF53098">
    <property type="entry name" value="Ribonuclease H-like"/>
    <property type="match status" value="1"/>
</dbReference>
<reference evidence="2" key="1">
    <citation type="submission" date="2014-06" db="EMBL/GenBank/DDBJ databases">
        <title>Molecular and ecological studies on carbamate pesticide degrading bacteria isolated from agricultural soils.</title>
        <authorList>
            <person name="Kim D.-U."/>
            <person name="Ka J.-O."/>
        </authorList>
    </citation>
    <scope>NUCLEOTIDE SEQUENCE</scope>
    <source>
        <strain evidence="2">JE1</strain>
        <plasmid evidence="2">pJE1</plasmid>
    </source>
</reference>
<dbReference type="EMBL" id="KM017071">
    <property type="protein sequence ID" value="AJW29482.1"/>
    <property type="molecule type" value="Genomic_DNA"/>
</dbReference>
<dbReference type="AlphaFoldDB" id="A0A0D4ZYX9"/>
<sequence length="127" mass="14958">MDNVFIERLSRSVKYECVYLHAFETGSELRAGLGRWFAYYDMHLRMVESEDAFSYMETTRAYIERHGEPVAFYSDKHSVFRNARAAASDLAQPISPRQKRRLKTRDLNLEFGRENQNFPTKGIQRVL</sequence>
<evidence type="ECO:0000313" key="2">
    <source>
        <dbReference type="EMBL" id="AJW29482.1"/>
    </source>
</evidence>
<geneLocation type="plasmid" evidence="2">
    <name>pJE1</name>
</geneLocation>
<keyword evidence="2" id="KW-0614">Plasmid</keyword>
<dbReference type="InterPro" id="IPR001584">
    <property type="entry name" value="Integrase_cat-core"/>
</dbReference>